<feature type="repeat" description="RCC1" evidence="2">
    <location>
        <begin position="310"/>
        <end position="367"/>
    </location>
</feature>
<dbReference type="Gene3D" id="2.130.10.30">
    <property type="entry name" value="Regulator of chromosome condensation 1/beta-lactamase-inhibitor protein II"/>
    <property type="match status" value="2"/>
</dbReference>
<sequence length="438" mass="46837">MLHLYAAGSNAHGQLATSNCDDAHIFTPCTFAGFLPGALPSRTESILHIAGGGNHSLALLSHRTTSESPLHTELWGCGSGLKGELGSQYLREAGDKTAVFRPICLPLEEHGLAEFEAHHIAACWETSFIALKKEGESDVLISMGGDDFGDLGIGGKGKEPAKPFHVVNFMPVIDSSVRHVYIMDIVAGPHHVIVRLRGLKDNGSSQEYLTGWGTSRHGQLGRIMSKSGHPIPFLTTPRVVHLQDDSGEIAATALGNQHSILLHPSRRVSGLGSDKKGQIRDLPSVSHAISIGCTWNGTYLLVDDVNGGSRTLLSAGSHARGQLGRHPHSSGTAPSIGPVEFPSTLATFWRLHRFVCGSEHVLALFSGSDSLDCHRDTEVWGWGWNEHGNLGLGTLQDVHVPVRIWPPSDSSNIVDDGQIVGMWAGCGTSWIAVAHANP</sequence>
<reference evidence="4 5" key="1">
    <citation type="submission" date="2019-02" db="EMBL/GenBank/DDBJ databases">
        <title>Genome sequencing of the rare red list fungi Bondarzewia mesenterica.</title>
        <authorList>
            <person name="Buettner E."/>
            <person name="Kellner H."/>
        </authorList>
    </citation>
    <scope>NUCLEOTIDE SEQUENCE [LARGE SCALE GENOMIC DNA]</scope>
    <source>
        <strain evidence="4 5">DSM 108281</strain>
    </source>
</reference>
<dbReference type="Pfam" id="PF00415">
    <property type="entry name" value="RCC1"/>
    <property type="match status" value="1"/>
</dbReference>
<name>A0A4S4M1A4_9AGAM</name>
<keyword evidence="5" id="KW-1185">Reference proteome</keyword>
<feature type="region of interest" description="Disordered" evidence="3">
    <location>
        <begin position="317"/>
        <end position="336"/>
    </location>
</feature>
<dbReference type="InterPro" id="IPR000408">
    <property type="entry name" value="Reg_chr_condens"/>
</dbReference>
<dbReference type="PROSITE" id="PS50012">
    <property type="entry name" value="RCC1_3"/>
    <property type="match status" value="3"/>
</dbReference>
<dbReference type="OrthoDB" id="5370059at2759"/>
<dbReference type="InterPro" id="IPR009091">
    <property type="entry name" value="RCC1/BLIP-II"/>
</dbReference>
<dbReference type="Proteomes" id="UP000310158">
    <property type="component" value="Unassembled WGS sequence"/>
</dbReference>
<evidence type="ECO:0000256" key="1">
    <source>
        <dbReference type="ARBA" id="ARBA00022737"/>
    </source>
</evidence>
<dbReference type="InterPro" id="IPR051210">
    <property type="entry name" value="Ub_ligase/GEF_domain"/>
</dbReference>
<dbReference type="PANTHER" id="PTHR22870">
    <property type="entry name" value="REGULATOR OF CHROMOSOME CONDENSATION"/>
    <property type="match status" value="1"/>
</dbReference>
<dbReference type="PANTHER" id="PTHR22870:SF466">
    <property type="entry name" value="ANKYRIN REPEAT-CONTAINING PROTEIN"/>
    <property type="match status" value="1"/>
</dbReference>
<dbReference type="SUPFAM" id="SSF50985">
    <property type="entry name" value="RCC1/BLIP-II"/>
    <property type="match status" value="1"/>
</dbReference>
<evidence type="ECO:0000313" key="4">
    <source>
        <dbReference type="EMBL" id="THH18635.1"/>
    </source>
</evidence>
<protein>
    <submittedName>
        <fullName evidence="4">Uncharacterized protein</fullName>
    </submittedName>
</protein>
<accession>A0A4S4M1A4</accession>
<dbReference type="EMBL" id="SGPL01000070">
    <property type="protein sequence ID" value="THH18635.1"/>
    <property type="molecule type" value="Genomic_DNA"/>
</dbReference>
<gene>
    <name evidence="4" type="ORF">EW146_g2402</name>
</gene>
<organism evidence="4 5">
    <name type="scientific">Bondarzewia mesenterica</name>
    <dbReference type="NCBI Taxonomy" id="1095465"/>
    <lineage>
        <taxon>Eukaryota</taxon>
        <taxon>Fungi</taxon>
        <taxon>Dikarya</taxon>
        <taxon>Basidiomycota</taxon>
        <taxon>Agaricomycotina</taxon>
        <taxon>Agaricomycetes</taxon>
        <taxon>Russulales</taxon>
        <taxon>Bondarzewiaceae</taxon>
        <taxon>Bondarzewia</taxon>
    </lineage>
</organism>
<evidence type="ECO:0000256" key="3">
    <source>
        <dbReference type="SAM" id="MobiDB-lite"/>
    </source>
</evidence>
<evidence type="ECO:0000256" key="2">
    <source>
        <dbReference type="PROSITE-ProRule" id="PRU00235"/>
    </source>
</evidence>
<comment type="caution">
    <text evidence="4">The sequence shown here is derived from an EMBL/GenBank/DDBJ whole genome shotgun (WGS) entry which is preliminary data.</text>
</comment>
<dbReference type="AlphaFoldDB" id="A0A4S4M1A4"/>
<feature type="repeat" description="RCC1" evidence="2">
    <location>
        <begin position="2"/>
        <end position="62"/>
    </location>
</feature>
<evidence type="ECO:0000313" key="5">
    <source>
        <dbReference type="Proteomes" id="UP000310158"/>
    </source>
</evidence>
<proteinExistence type="predicted"/>
<feature type="repeat" description="RCC1" evidence="2">
    <location>
        <begin position="207"/>
        <end position="265"/>
    </location>
</feature>
<keyword evidence="1" id="KW-0677">Repeat</keyword>